<proteinExistence type="predicted"/>
<sequence>MHELQIFNNEEFGEVRTATVNDEPMFCLTDICRALELSQPSKVKERLSEKGVHSIPTLTNGGMQNLLYINEANLYKTIFQSRKPNAEAFTDWVTDEVLPTLRETGSYEMPKAKKNKSNRTALSSANMMVKNVMSVLEKAKVEPVFIAAEVKRLYTDLGYEVKAPLITDKETMPKLYDCTEIARELGIYSTNNNPHNQAVSVIIKKLHIPDSEIITTAFSRNGHDDVTIQYKPSVLKDMRSWLAENNYPTRIPYENSKGNQKVCTVVYRNAGRD</sequence>
<evidence type="ECO:0000313" key="3">
    <source>
        <dbReference type="Proteomes" id="UP001600894"/>
    </source>
</evidence>
<gene>
    <name evidence="2" type="ORF">F130042H8_08530</name>
</gene>
<evidence type="ECO:0000313" key="2">
    <source>
        <dbReference type="EMBL" id="GAA6267793.1"/>
    </source>
</evidence>
<evidence type="ECO:0000259" key="1">
    <source>
        <dbReference type="PROSITE" id="PS51750"/>
    </source>
</evidence>
<dbReference type="RefSeq" id="WP_390469354.1">
    <property type="nucleotide sequence ID" value="NZ_BAABXL010000001.1"/>
</dbReference>
<accession>A0ABQ0AUT6</accession>
<dbReference type="PANTHER" id="PTHR36180">
    <property type="entry name" value="DNA-BINDING PROTEIN-RELATED-RELATED"/>
    <property type="match status" value="1"/>
</dbReference>
<dbReference type="PROSITE" id="PS51750">
    <property type="entry name" value="BRO_N"/>
    <property type="match status" value="1"/>
</dbReference>
<comment type="caution">
    <text evidence="2">The sequence shown here is derived from an EMBL/GenBank/DDBJ whole genome shotgun (WGS) entry which is preliminary data.</text>
</comment>
<dbReference type="Pfam" id="PF02498">
    <property type="entry name" value="Bro-N"/>
    <property type="match status" value="1"/>
</dbReference>
<keyword evidence="3" id="KW-1185">Reference proteome</keyword>
<dbReference type="Proteomes" id="UP001600894">
    <property type="component" value="Unassembled WGS sequence"/>
</dbReference>
<dbReference type="EMBL" id="BAABXL010000001">
    <property type="protein sequence ID" value="GAA6267793.1"/>
    <property type="molecule type" value="Genomic_DNA"/>
</dbReference>
<organism evidence="2 3">
    <name type="scientific">Enterocloster alcoholdehydrogenati</name>
    <dbReference type="NCBI Taxonomy" id="2547410"/>
    <lineage>
        <taxon>Bacteria</taxon>
        <taxon>Bacillati</taxon>
        <taxon>Bacillota</taxon>
        <taxon>Clostridia</taxon>
        <taxon>Lachnospirales</taxon>
        <taxon>Lachnospiraceae</taxon>
        <taxon>Enterocloster</taxon>
    </lineage>
</organism>
<name>A0ABQ0AUT6_9FIRM</name>
<dbReference type="SMART" id="SM01040">
    <property type="entry name" value="Bro-N"/>
    <property type="match status" value="1"/>
</dbReference>
<dbReference type="PANTHER" id="PTHR36180:SF2">
    <property type="entry name" value="BRO FAMILY PROTEIN"/>
    <property type="match status" value="1"/>
</dbReference>
<dbReference type="InterPro" id="IPR003497">
    <property type="entry name" value="BRO_N_domain"/>
</dbReference>
<feature type="domain" description="Bro-N" evidence="1">
    <location>
        <begin position="1"/>
        <end position="105"/>
    </location>
</feature>
<reference evidence="2 3" key="1">
    <citation type="submission" date="2024-04" db="EMBL/GenBank/DDBJ databases">
        <title>Defined microbial consortia suppress multidrug-resistant proinflammatory Enterobacteriaceae via ecological control.</title>
        <authorList>
            <person name="Furuichi M."/>
            <person name="Kawaguchi T."/>
            <person name="Pust M."/>
            <person name="Yasuma K."/>
            <person name="Plichta D."/>
            <person name="Hasegawa N."/>
            <person name="Ohya T."/>
            <person name="Bhattarai S."/>
            <person name="Sasajima S."/>
            <person name="Aoto Y."/>
            <person name="Tuganbaev T."/>
            <person name="Yaginuma M."/>
            <person name="Ueda M."/>
            <person name="Okahashi N."/>
            <person name="Amafuji K."/>
            <person name="Kiridooshi Y."/>
            <person name="Sugita K."/>
            <person name="Strazar M."/>
            <person name="Skelly A."/>
            <person name="Suda W."/>
            <person name="Hattori M."/>
            <person name="Nakamoto N."/>
            <person name="Caballero S."/>
            <person name="Norman J."/>
            <person name="Olle B."/>
            <person name="Tanoue T."/>
            <person name="Arita M."/>
            <person name="Bucci V."/>
            <person name="Atarashi K."/>
            <person name="Xavier R."/>
            <person name="Honda K."/>
        </authorList>
    </citation>
    <scope>NUCLEOTIDE SEQUENCE [LARGE SCALE GENOMIC DNA]</scope>
    <source>
        <strain evidence="3">f13</strain>
    </source>
</reference>
<protein>
    <recommendedName>
        <fullName evidence="1">Bro-N domain-containing protein</fullName>
    </recommendedName>
</protein>